<gene>
    <name evidence="2" type="ORF">CLOACE_19370</name>
</gene>
<sequence length="182" mass="19895">MYFKEKGKQNTEKTVEIALKVAKERNIKHIVVASCEGYTAKFFENCHDLNIICVTHAYGFAGPGKNEMSREMKQELMKGGVKILTTTHVLSGAERGISRKFGGINPVEIISYALRMFGQGTKVCVEIAVMALDSGLIPYGEEVIAIGGSAEGADTAVIITPSHARDIFDTKIHQILCKPESF</sequence>
<dbReference type="GO" id="GO:0016301">
    <property type="term" value="F:kinase activity"/>
    <property type="evidence" value="ECO:0007669"/>
    <property type="project" value="UniProtKB-KW"/>
</dbReference>
<dbReference type="OrthoDB" id="9782984at2"/>
<dbReference type="PIRSF" id="PIRSF016138">
    <property type="entry name" value="UCP016138"/>
    <property type="match status" value="1"/>
</dbReference>
<keyword evidence="3" id="KW-1185">Reference proteome</keyword>
<evidence type="ECO:0000313" key="3">
    <source>
        <dbReference type="Proteomes" id="UP000175744"/>
    </source>
</evidence>
<dbReference type="InterPro" id="IPR015074">
    <property type="entry name" value="DUF1867"/>
</dbReference>
<dbReference type="AlphaFoldDB" id="A0A1E8EXG6"/>
<organism evidence="2 3">
    <name type="scientific">Clostridium acetireducens DSM 10703</name>
    <dbReference type="NCBI Taxonomy" id="1121290"/>
    <lineage>
        <taxon>Bacteria</taxon>
        <taxon>Bacillati</taxon>
        <taxon>Bacillota</taxon>
        <taxon>Clostridia</taxon>
        <taxon>Eubacteriales</taxon>
        <taxon>Clostridiaceae</taxon>
        <taxon>Clostridium</taxon>
    </lineage>
</organism>
<evidence type="ECO:0000259" key="1">
    <source>
        <dbReference type="Pfam" id="PF02887"/>
    </source>
</evidence>
<proteinExistence type="predicted"/>
<protein>
    <submittedName>
        <fullName evidence="2">Pyruvate kinase, alpha/beta domain</fullName>
    </submittedName>
</protein>
<dbReference type="EMBL" id="LZFO01000034">
    <property type="protein sequence ID" value="OFI05063.1"/>
    <property type="molecule type" value="Genomic_DNA"/>
</dbReference>
<evidence type="ECO:0000313" key="2">
    <source>
        <dbReference type="EMBL" id="OFI05063.1"/>
    </source>
</evidence>
<dbReference type="RefSeq" id="WP_070110903.1">
    <property type="nucleotide sequence ID" value="NZ_LZFO01000034.1"/>
</dbReference>
<dbReference type="Proteomes" id="UP000175744">
    <property type="component" value="Unassembled WGS sequence"/>
</dbReference>
<dbReference type="PATRIC" id="fig|1121290.3.peg.1958"/>
<keyword evidence="2" id="KW-0418">Kinase</keyword>
<dbReference type="InterPro" id="IPR015795">
    <property type="entry name" value="Pyrv_Knase_C"/>
</dbReference>
<dbReference type="Pfam" id="PF02887">
    <property type="entry name" value="PK_C"/>
    <property type="match status" value="1"/>
</dbReference>
<feature type="domain" description="Pyruvate kinase C-terminal" evidence="1">
    <location>
        <begin position="12"/>
        <end position="158"/>
    </location>
</feature>
<accession>A0A1E8EXG6</accession>
<name>A0A1E8EXG6_9CLOT</name>
<reference evidence="2 3" key="1">
    <citation type="submission" date="2016-06" db="EMBL/GenBank/DDBJ databases">
        <title>Genome sequence of Clostridium acetireducens DSM 10703.</title>
        <authorList>
            <person name="Poehlein A."/>
            <person name="Fluechter S."/>
            <person name="Duerre P."/>
            <person name="Daniel R."/>
        </authorList>
    </citation>
    <scope>NUCLEOTIDE SEQUENCE [LARGE SCALE GENOMIC DNA]</scope>
    <source>
        <strain evidence="2 3">DSM 10703</strain>
    </source>
</reference>
<dbReference type="Gene3D" id="3.40.1380.20">
    <property type="entry name" value="Pyruvate kinase, C-terminal domain"/>
    <property type="match status" value="1"/>
</dbReference>
<dbReference type="SUPFAM" id="SSF52935">
    <property type="entry name" value="PK C-terminal domain-like"/>
    <property type="match status" value="1"/>
</dbReference>
<dbReference type="InterPro" id="IPR036918">
    <property type="entry name" value="Pyrv_Knase_C_sf"/>
</dbReference>
<keyword evidence="2" id="KW-0670">Pyruvate</keyword>
<dbReference type="STRING" id="1121290.CLAOCE_19370"/>
<keyword evidence="2" id="KW-0808">Transferase</keyword>
<comment type="caution">
    <text evidence="2">The sequence shown here is derived from an EMBL/GenBank/DDBJ whole genome shotgun (WGS) entry which is preliminary data.</text>
</comment>